<dbReference type="Gene3D" id="2.60.40.10">
    <property type="entry name" value="Immunoglobulins"/>
    <property type="match status" value="1"/>
</dbReference>
<accession>A0ABT0K5X7</accession>
<keyword evidence="1" id="KW-0326">Glycosidase</keyword>
<keyword evidence="2" id="KW-0624">Polysaccharide degradation</keyword>
<name>A0ABT0K5X7_9ACTN</name>
<dbReference type="Pfam" id="PF00041">
    <property type="entry name" value="fn3"/>
    <property type="match status" value="1"/>
</dbReference>
<sequence>EVGFTPPASDGASTITRYTVTATPGGASCTATPPATSCVFTGLTPGVSYTFVAVATNGVGNSVPSATSPPVTPQMVNDPA</sequence>
<dbReference type="InterPro" id="IPR036116">
    <property type="entry name" value="FN3_sf"/>
</dbReference>
<keyword evidence="6" id="KW-1185">Reference proteome</keyword>
<dbReference type="EMBL" id="JALKFT010000145">
    <property type="protein sequence ID" value="MCK9879188.1"/>
    <property type="molecule type" value="Genomic_DNA"/>
</dbReference>
<dbReference type="InterPro" id="IPR013783">
    <property type="entry name" value="Ig-like_fold"/>
</dbReference>
<proteinExistence type="predicted"/>
<organism evidence="5 6">
    <name type="scientific">Frankia umida</name>
    <dbReference type="NCBI Taxonomy" id="573489"/>
    <lineage>
        <taxon>Bacteria</taxon>
        <taxon>Bacillati</taxon>
        <taxon>Actinomycetota</taxon>
        <taxon>Actinomycetes</taxon>
        <taxon>Frankiales</taxon>
        <taxon>Frankiaceae</taxon>
        <taxon>Frankia</taxon>
    </lineage>
</organism>
<keyword evidence="1" id="KW-0378">Hydrolase</keyword>
<dbReference type="PROSITE" id="PS50853">
    <property type="entry name" value="FN3"/>
    <property type="match status" value="1"/>
</dbReference>
<comment type="caution">
    <text evidence="5">The sequence shown here is derived from an EMBL/GenBank/DDBJ whole genome shotgun (WGS) entry which is preliminary data.</text>
</comment>
<keyword evidence="2" id="KW-0119">Carbohydrate metabolism</keyword>
<feature type="domain" description="Fibronectin type-III" evidence="4">
    <location>
        <begin position="1"/>
        <end position="75"/>
    </location>
</feature>
<protein>
    <submittedName>
        <fullName evidence="5">Fibronectin type III domain-containing protein</fullName>
    </submittedName>
</protein>
<evidence type="ECO:0000259" key="4">
    <source>
        <dbReference type="PROSITE" id="PS50853"/>
    </source>
</evidence>
<dbReference type="SUPFAM" id="SSF49265">
    <property type="entry name" value="Fibronectin type III"/>
    <property type="match status" value="1"/>
</dbReference>
<reference evidence="5 6" key="1">
    <citation type="submission" date="2022-04" db="EMBL/GenBank/DDBJ databases">
        <title>Genome diversity in the genus Frankia.</title>
        <authorList>
            <person name="Carlos-Shanley C."/>
            <person name="Hahn D."/>
        </authorList>
    </citation>
    <scope>NUCLEOTIDE SEQUENCE [LARGE SCALE GENOMIC DNA]</scope>
    <source>
        <strain evidence="5 6">Ag45/Mut15</strain>
    </source>
</reference>
<dbReference type="CDD" id="cd00063">
    <property type="entry name" value="FN3"/>
    <property type="match status" value="1"/>
</dbReference>
<dbReference type="InterPro" id="IPR003961">
    <property type="entry name" value="FN3_dom"/>
</dbReference>
<dbReference type="Proteomes" id="UP001201873">
    <property type="component" value="Unassembled WGS sequence"/>
</dbReference>
<dbReference type="RefSeq" id="WP_248827226.1">
    <property type="nucleotide sequence ID" value="NZ_JALKFT010000145.1"/>
</dbReference>
<feature type="non-terminal residue" evidence="5">
    <location>
        <position position="1"/>
    </location>
</feature>
<feature type="region of interest" description="Disordered" evidence="3">
    <location>
        <begin position="60"/>
        <end position="80"/>
    </location>
</feature>
<evidence type="ECO:0000313" key="6">
    <source>
        <dbReference type="Proteomes" id="UP001201873"/>
    </source>
</evidence>
<gene>
    <name evidence="5" type="ORF">MXD59_26135</name>
</gene>
<evidence type="ECO:0000256" key="3">
    <source>
        <dbReference type="SAM" id="MobiDB-lite"/>
    </source>
</evidence>
<evidence type="ECO:0000256" key="2">
    <source>
        <dbReference type="ARBA" id="ARBA00023326"/>
    </source>
</evidence>
<feature type="non-terminal residue" evidence="5">
    <location>
        <position position="80"/>
    </location>
</feature>
<evidence type="ECO:0000256" key="1">
    <source>
        <dbReference type="ARBA" id="ARBA00023295"/>
    </source>
</evidence>
<evidence type="ECO:0000313" key="5">
    <source>
        <dbReference type="EMBL" id="MCK9879188.1"/>
    </source>
</evidence>